<dbReference type="Proteomes" id="UP000233551">
    <property type="component" value="Unassembled WGS sequence"/>
</dbReference>
<organism evidence="2 4">
    <name type="scientific">Punica granatum</name>
    <name type="common">Pomegranate</name>
    <dbReference type="NCBI Taxonomy" id="22663"/>
    <lineage>
        <taxon>Eukaryota</taxon>
        <taxon>Viridiplantae</taxon>
        <taxon>Streptophyta</taxon>
        <taxon>Embryophyta</taxon>
        <taxon>Tracheophyta</taxon>
        <taxon>Spermatophyta</taxon>
        <taxon>Magnoliopsida</taxon>
        <taxon>eudicotyledons</taxon>
        <taxon>Gunneridae</taxon>
        <taxon>Pentapetalae</taxon>
        <taxon>rosids</taxon>
        <taxon>malvids</taxon>
        <taxon>Myrtales</taxon>
        <taxon>Lythraceae</taxon>
        <taxon>Punica</taxon>
    </lineage>
</organism>
<name>A0A218X288_PUNGR</name>
<sequence length="86" mass="9243">MVLSAAVVAAVADVSANLCQYIACNPERFSSDQVLRLLFCFPFQHVRHFALSLTACLCFVLSSDTSSSSSDSDSDLSAYSNDSHSD</sequence>
<reference evidence="3 5" key="3">
    <citation type="submission" date="2017-11" db="EMBL/GenBank/DDBJ databases">
        <title>De-novo sequencing of pomegranate (Punica granatum L.) genome.</title>
        <authorList>
            <person name="Akparov Z."/>
            <person name="Amiraslanov A."/>
            <person name="Hajiyeva S."/>
            <person name="Abbasov M."/>
            <person name="Kaur K."/>
            <person name="Hamwieh A."/>
            <person name="Solovyev V."/>
            <person name="Salamov A."/>
            <person name="Braich B."/>
            <person name="Kosarev P."/>
            <person name="Mahmoud A."/>
            <person name="Hajiyev E."/>
            <person name="Babayeva S."/>
            <person name="Izzatullayeva V."/>
            <person name="Mammadov A."/>
            <person name="Mammadov A."/>
            <person name="Sharifova S."/>
            <person name="Ojaghi J."/>
            <person name="Eynullazada K."/>
            <person name="Bayramov B."/>
            <person name="Abdulazimova A."/>
            <person name="Shahmuradov I."/>
        </authorList>
    </citation>
    <scope>NUCLEOTIDE SEQUENCE [LARGE SCALE GENOMIC DNA]</scope>
    <source>
        <strain evidence="3">AG2017</strain>
        <strain evidence="5">cv. AG2017</strain>
        <tissue evidence="3">Leaf</tissue>
    </source>
</reference>
<evidence type="ECO:0000313" key="4">
    <source>
        <dbReference type="Proteomes" id="UP000197138"/>
    </source>
</evidence>
<evidence type="ECO:0000313" key="5">
    <source>
        <dbReference type="Proteomes" id="UP000233551"/>
    </source>
</evidence>
<dbReference type="PANTHER" id="PTHR35104:SF13">
    <property type="entry name" value="OS03G0807000 PROTEIN"/>
    <property type="match status" value="1"/>
</dbReference>
<evidence type="ECO:0000313" key="2">
    <source>
        <dbReference type="EMBL" id="OWM78816.1"/>
    </source>
</evidence>
<dbReference type="PANTHER" id="PTHR35104">
    <property type="entry name" value="OS03G0807000 PROTEIN"/>
    <property type="match status" value="1"/>
</dbReference>
<gene>
    <name evidence="2" type="ORF">CDL15_Pgr002987</name>
    <name evidence="3" type="ORF">CRG98_045528</name>
</gene>
<dbReference type="Proteomes" id="UP000197138">
    <property type="component" value="Unassembled WGS sequence"/>
</dbReference>
<dbReference type="AlphaFoldDB" id="A0A218X288"/>
<accession>A0A218X288</accession>
<protein>
    <submittedName>
        <fullName evidence="2">Uncharacterized protein</fullName>
    </submittedName>
</protein>
<keyword evidence="5" id="KW-1185">Reference proteome</keyword>
<feature type="region of interest" description="Disordered" evidence="1">
    <location>
        <begin position="63"/>
        <end position="86"/>
    </location>
</feature>
<proteinExistence type="predicted"/>
<reference evidence="2" key="2">
    <citation type="submission" date="2017-06" db="EMBL/GenBank/DDBJ databases">
        <title>The pomegranate genome and the genomics of punicalagin biosynthesis.</title>
        <authorList>
            <person name="Xu C."/>
        </authorList>
    </citation>
    <scope>NUCLEOTIDE SEQUENCE [LARGE SCALE GENOMIC DNA]</scope>
    <source>
        <tissue evidence="2">Fresh leaf</tissue>
    </source>
</reference>
<dbReference type="EMBL" id="PGOL01006138">
    <property type="protein sequence ID" value="PKI34071.1"/>
    <property type="molecule type" value="Genomic_DNA"/>
</dbReference>
<evidence type="ECO:0000313" key="3">
    <source>
        <dbReference type="EMBL" id="PKI34071.1"/>
    </source>
</evidence>
<reference evidence="4" key="1">
    <citation type="journal article" date="2017" name="Plant J.">
        <title>The pomegranate (Punica granatum L.) genome and the genomics of punicalagin biosynthesis.</title>
        <authorList>
            <person name="Qin G."/>
            <person name="Xu C."/>
            <person name="Ming R."/>
            <person name="Tang H."/>
            <person name="Guyot R."/>
            <person name="Kramer E.M."/>
            <person name="Hu Y."/>
            <person name="Yi X."/>
            <person name="Qi Y."/>
            <person name="Xu X."/>
            <person name="Gao Z."/>
            <person name="Pan H."/>
            <person name="Jian J."/>
            <person name="Tian Y."/>
            <person name="Yue Z."/>
            <person name="Xu Y."/>
        </authorList>
    </citation>
    <scope>NUCLEOTIDE SEQUENCE [LARGE SCALE GENOMIC DNA]</scope>
    <source>
        <strain evidence="4">cv. Dabenzi</strain>
    </source>
</reference>
<evidence type="ECO:0000256" key="1">
    <source>
        <dbReference type="SAM" id="MobiDB-lite"/>
    </source>
</evidence>
<dbReference type="EMBL" id="MTKT01002492">
    <property type="protein sequence ID" value="OWM78816.1"/>
    <property type="molecule type" value="Genomic_DNA"/>
</dbReference>
<comment type="caution">
    <text evidence="2">The sequence shown here is derived from an EMBL/GenBank/DDBJ whole genome shotgun (WGS) entry which is preliminary data.</text>
</comment>